<dbReference type="InterPro" id="IPR002364">
    <property type="entry name" value="Quin_OxRdtase/zeta-crystal_CS"/>
</dbReference>
<dbReference type="Pfam" id="PF08240">
    <property type="entry name" value="ADH_N"/>
    <property type="match status" value="1"/>
</dbReference>
<feature type="domain" description="Enoyl reductase (ER)" evidence="7">
    <location>
        <begin position="5"/>
        <end position="290"/>
    </location>
</feature>
<evidence type="ECO:0000259" key="7">
    <source>
        <dbReference type="SMART" id="SM00829"/>
    </source>
</evidence>
<dbReference type="InterPro" id="IPR011032">
    <property type="entry name" value="GroES-like_sf"/>
</dbReference>
<keyword evidence="4" id="KW-0521">NADP</keyword>
<dbReference type="PANTHER" id="PTHR44154:SF1">
    <property type="entry name" value="QUINONE OXIDOREDUCTASE"/>
    <property type="match status" value="1"/>
</dbReference>
<keyword evidence="6" id="KW-0007">Acetylation</keyword>
<evidence type="ECO:0000256" key="3">
    <source>
        <dbReference type="ARBA" id="ARBA00022490"/>
    </source>
</evidence>
<comment type="subunit">
    <text evidence="2">Homotetramer.</text>
</comment>
<comment type="subcellular location">
    <subcellularLocation>
        <location evidence="1">Cytoplasm</location>
    </subcellularLocation>
</comment>
<evidence type="ECO:0000313" key="8">
    <source>
        <dbReference type="EMBL" id="CAD8648349.1"/>
    </source>
</evidence>
<dbReference type="GO" id="GO:0005829">
    <property type="term" value="C:cytosol"/>
    <property type="evidence" value="ECO:0007669"/>
    <property type="project" value="TreeGrafter"/>
</dbReference>
<dbReference type="InterPro" id="IPR013154">
    <property type="entry name" value="ADH-like_N"/>
</dbReference>
<dbReference type="AlphaFoldDB" id="A0A7S0MSH7"/>
<keyword evidence="3" id="KW-0963">Cytoplasm</keyword>
<dbReference type="GO" id="GO:0008270">
    <property type="term" value="F:zinc ion binding"/>
    <property type="evidence" value="ECO:0007669"/>
    <property type="project" value="InterPro"/>
</dbReference>
<dbReference type="Pfam" id="PF00107">
    <property type="entry name" value="ADH_zinc_N"/>
    <property type="match status" value="1"/>
</dbReference>
<reference evidence="8" key="1">
    <citation type="submission" date="2021-01" db="EMBL/GenBank/DDBJ databases">
        <authorList>
            <person name="Corre E."/>
            <person name="Pelletier E."/>
            <person name="Niang G."/>
            <person name="Scheremetjew M."/>
            <person name="Finn R."/>
            <person name="Kale V."/>
            <person name="Holt S."/>
            <person name="Cochrane G."/>
            <person name="Meng A."/>
            <person name="Brown T."/>
            <person name="Cohen L."/>
        </authorList>
    </citation>
    <scope>NUCLEOTIDE SEQUENCE</scope>
    <source>
        <strain evidence="8">CCAP979/52</strain>
    </source>
</reference>
<organism evidence="8">
    <name type="scientific">Cryptomonas curvata</name>
    <dbReference type="NCBI Taxonomy" id="233186"/>
    <lineage>
        <taxon>Eukaryota</taxon>
        <taxon>Cryptophyceae</taxon>
        <taxon>Cryptomonadales</taxon>
        <taxon>Cryptomonadaceae</taxon>
        <taxon>Cryptomonas</taxon>
    </lineage>
</organism>
<dbReference type="GO" id="GO:0003730">
    <property type="term" value="F:mRNA 3'-UTR binding"/>
    <property type="evidence" value="ECO:0007669"/>
    <property type="project" value="TreeGrafter"/>
</dbReference>
<dbReference type="PANTHER" id="PTHR44154">
    <property type="entry name" value="QUINONE OXIDOREDUCTASE"/>
    <property type="match status" value="1"/>
</dbReference>
<dbReference type="Gene3D" id="3.90.180.10">
    <property type="entry name" value="Medium-chain alcohol dehydrogenases, catalytic domain"/>
    <property type="match status" value="1"/>
</dbReference>
<evidence type="ECO:0000256" key="6">
    <source>
        <dbReference type="ARBA" id="ARBA00022990"/>
    </source>
</evidence>
<evidence type="ECO:0000256" key="1">
    <source>
        <dbReference type="ARBA" id="ARBA00004496"/>
    </source>
</evidence>
<evidence type="ECO:0000256" key="5">
    <source>
        <dbReference type="ARBA" id="ARBA00022884"/>
    </source>
</evidence>
<keyword evidence="5" id="KW-0694">RNA-binding</keyword>
<dbReference type="FunFam" id="3.40.50.720:FF:000244">
    <property type="entry name" value="quinone oxidoreductase"/>
    <property type="match status" value="1"/>
</dbReference>
<dbReference type="SUPFAM" id="SSF51735">
    <property type="entry name" value="NAD(P)-binding Rossmann-fold domains"/>
    <property type="match status" value="1"/>
</dbReference>
<proteinExistence type="predicted"/>
<accession>A0A7S0MSH7</accession>
<dbReference type="EMBL" id="HBEZ01046278">
    <property type="protein sequence ID" value="CAD8648349.1"/>
    <property type="molecule type" value="Transcribed_RNA"/>
</dbReference>
<protein>
    <recommendedName>
        <fullName evidence="7">Enoyl reductase (ER) domain-containing protein</fullName>
    </recommendedName>
</protein>
<dbReference type="PROSITE" id="PS01162">
    <property type="entry name" value="QOR_ZETA_CRYSTAL"/>
    <property type="match status" value="1"/>
</dbReference>
<gene>
    <name evidence="8" type="ORF">CCUR1050_LOCUS25521</name>
</gene>
<dbReference type="InterPro" id="IPR051603">
    <property type="entry name" value="Zinc-ADH_QOR/CCCR"/>
</dbReference>
<dbReference type="InterPro" id="IPR013149">
    <property type="entry name" value="ADH-like_C"/>
</dbReference>
<dbReference type="InterPro" id="IPR020843">
    <property type="entry name" value="ER"/>
</dbReference>
<dbReference type="Gene3D" id="3.40.50.720">
    <property type="entry name" value="NAD(P)-binding Rossmann-like Domain"/>
    <property type="match status" value="1"/>
</dbReference>
<dbReference type="SMART" id="SM00829">
    <property type="entry name" value="PKS_ER"/>
    <property type="match status" value="1"/>
</dbReference>
<dbReference type="SUPFAM" id="SSF50129">
    <property type="entry name" value="GroES-like"/>
    <property type="match status" value="1"/>
</dbReference>
<evidence type="ECO:0000256" key="4">
    <source>
        <dbReference type="ARBA" id="ARBA00022857"/>
    </source>
</evidence>
<sequence>MRAAGVNPVETYIRAGTYAKLPALPYTPGGEGTGDVEAVGEGVTKFKAGDRVYLAGAKTGTYAEYCLALDSTVFPLPPNTSYEAGASLGVAYATAHRALFRAVHARAGETCLVHGASGGVGLAAVQLAKACGCTVIGTASSEVGRGNVKAAGADHVIAHADSVAAFAEQVMALTHGKGADVVIEMLASANLQHDLAALARGGRVAVVGSRGAVEINPRDLMSREAAIVGVSNAFQVGTEEAIVVHAQLFDWLSEGTLKPLEAHAFPLHDAAAAHVEVMEHSGGTKGKIVLHI</sequence>
<dbReference type="CDD" id="cd08253">
    <property type="entry name" value="zeta_crystallin"/>
    <property type="match status" value="1"/>
</dbReference>
<name>A0A7S0MSH7_9CRYP</name>
<evidence type="ECO:0000256" key="2">
    <source>
        <dbReference type="ARBA" id="ARBA00011881"/>
    </source>
</evidence>
<dbReference type="GO" id="GO:0070402">
    <property type="term" value="F:NADPH binding"/>
    <property type="evidence" value="ECO:0007669"/>
    <property type="project" value="TreeGrafter"/>
</dbReference>
<dbReference type="GO" id="GO:0003960">
    <property type="term" value="F:quinone reductase (NADPH) activity"/>
    <property type="evidence" value="ECO:0007669"/>
    <property type="project" value="TreeGrafter"/>
</dbReference>
<dbReference type="InterPro" id="IPR036291">
    <property type="entry name" value="NAD(P)-bd_dom_sf"/>
</dbReference>